<dbReference type="SUPFAM" id="SSF50978">
    <property type="entry name" value="WD40 repeat-like"/>
    <property type="match status" value="1"/>
</dbReference>
<dbReference type="InterPro" id="IPR045260">
    <property type="entry name" value="Sec12-like"/>
</dbReference>
<evidence type="ECO:0000256" key="10">
    <source>
        <dbReference type="ARBA" id="ARBA00023136"/>
    </source>
</evidence>
<dbReference type="HOGENOM" id="CLU_1980846_0_0_1"/>
<keyword evidence="10 11" id="KW-0472">Membrane</keyword>
<evidence type="ECO:0000313" key="12">
    <source>
        <dbReference type="Ensembl" id="ENSCSAVP00000011431.1"/>
    </source>
</evidence>
<dbReference type="PANTHER" id="PTHR23284">
    <property type="entry name" value="PROLACTIN REGULATORY ELEMENT BINDING PROTEIN"/>
    <property type="match status" value="1"/>
</dbReference>
<reference evidence="13" key="1">
    <citation type="submission" date="2003-08" db="EMBL/GenBank/DDBJ databases">
        <authorList>
            <person name="Birren B."/>
            <person name="Nusbaum C."/>
            <person name="Abebe A."/>
            <person name="Abouelleil A."/>
            <person name="Adekoya E."/>
            <person name="Ait-zahra M."/>
            <person name="Allen N."/>
            <person name="Allen T."/>
            <person name="An P."/>
            <person name="Anderson M."/>
            <person name="Anderson S."/>
            <person name="Arachchi H."/>
            <person name="Armbruster J."/>
            <person name="Bachantsang P."/>
            <person name="Baldwin J."/>
            <person name="Barry A."/>
            <person name="Bayul T."/>
            <person name="Blitshsteyn B."/>
            <person name="Bloom T."/>
            <person name="Blye J."/>
            <person name="Boguslavskiy L."/>
            <person name="Borowsky M."/>
            <person name="Boukhgalter B."/>
            <person name="Brunache A."/>
            <person name="Butler J."/>
            <person name="Calixte N."/>
            <person name="Calvo S."/>
            <person name="Camarata J."/>
            <person name="Campo K."/>
            <person name="Chang J."/>
            <person name="Cheshatsang Y."/>
            <person name="Citroen M."/>
            <person name="Collymore A."/>
            <person name="Considine T."/>
            <person name="Cook A."/>
            <person name="Cooke P."/>
            <person name="Corum B."/>
            <person name="Cuomo C."/>
            <person name="David R."/>
            <person name="Dawoe T."/>
            <person name="Degray S."/>
            <person name="Dodge S."/>
            <person name="Dooley K."/>
            <person name="Dorje P."/>
            <person name="Dorjee K."/>
            <person name="Dorris L."/>
            <person name="Duffey N."/>
            <person name="Dupes A."/>
            <person name="Elkins T."/>
            <person name="Engels R."/>
            <person name="Erickson J."/>
            <person name="Farina A."/>
            <person name="Faro S."/>
            <person name="Ferreira P."/>
            <person name="Fischer H."/>
            <person name="Fitzgerald M."/>
            <person name="Foley K."/>
            <person name="Gage D."/>
            <person name="Galagan J."/>
            <person name="Gearin G."/>
            <person name="Gnerre S."/>
            <person name="Gnirke A."/>
            <person name="Goyette A."/>
            <person name="Graham J."/>
            <person name="Grandbois E."/>
            <person name="Gyaltsen K."/>
            <person name="Hafez N."/>
            <person name="Hagopian D."/>
            <person name="Hagos B."/>
            <person name="Hall J."/>
            <person name="Hatcher B."/>
            <person name="Heller A."/>
            <person name="Higgins H."/>
            <person name="Honan T."/>
            <person name="Horn A."/>
            <person name="Houde N."/>
            <person name="Hughes L."/>
            <person name="Hulme W."/>
            <person name="Husby E."/>
            <person name="Iliev I."/>
            <person name="Jaffe D."/>
            <person name="Jones C."/>
            <person name="Kamal M."/>
            <person name="Kamat A."/>
            <person name="Kamvysselis M."/>
            <person name="Karlsson E."/>
            <person name="Kells C."/>
            <person name="Kieu A."/>
            <person name="Kisner P."/>
            <person name="Kodira C."/>
            <person name="Kulbokas E."/>
            <person name="Labutti K."/>
            <person name="Lama D."/>
            <person name="Landers T."/>
            <person name="Leger J."/>
            <person name="Levine S."/>
            <person name="Lewis D."/>
            <person name="Lewis T."/>
            <person name="Lindblad-toh K."/>
            <person name="Liu X."/>
            <person name="Lokyitsang T."/>
            <person name="Lokyitsang Y."/>
            <person name="Lucien O."/>
            <person name="Lui A."/>
            <person name="Ma L.J."/>
            <person name="Mabbitt R."/>
            <person name="Macdonald J."/>
            <person name="Maclean C."/>
            <person name="Major J."/>
            <person name="Manning J."/>
            <person name="Marabella R."/>
            <person name="Maru K."/>
            <person name="Matthews C."/>
            <person name="Mauceli E."/>
            <person name="Mccarthy M."/>
            <person name="Mcdonough S."/>
            <person name="Mcghee T."/>
            <person name="Meldrim J."/>
            <person name="Meneus L."/>
            <person name="Mesirov J."/>
            <person name="Mihalev A."/>
            <person name="Mihova T."/>
            <person name="Mikkelsen T."/>
            <person name="Mlenga V."/>
            <person name="Moru K."/>
            <person name="Mozes J."/>
            <person name="Mulrain L."/>
            <person name="Munson G."/>
            <person name="Naylor J."/>
            <person name="Newes C."/>
            <person name="Nguyen C."/>
            <person name="Nguyen N."/>
            <person name="Nguyen T."/>
            <person name="Nicol R."/>
            <person name="Nielsen C."/>
            <person name="Nizzari M."/>
            <person name="Norbu C."/>
            <person name="Norbu N."/>
            <person name="O'donnell P."/>
            <person name="Okoawo O."/>
            <person name="O'leary S."/>
            <person name="Omotosho B."/>
            <person name="O'neill K."/>
            <person name="Osman S."/>
            <person name="Parker S."/>
            <person name="Perrin D."/>
            <person name="Phunkhang P."/>
            <person name="Piqani B."/>
            <person name="Purcell S."/>
            <person name="Rachupka T."/>
            <person name="Ramasamy U."/>
            <person name="Rameau R."/>
            <person name="Ray V."/>
            <person name="Raymond C."/>
            <person name="Retta R."/>
            <person name="Richardson S."/>
            <person name="Rise C."/>
            <person name="Rodriguez J."/>
            <person name="Rogers J."/>
            <person name="Rogov P."/>
            <person name="Rutman M."/>
            <person name="Schupbach R."/>
            <person name="Seaman C."/>
            <person name="Settipalli S."/>
            <person name="Sharpe T."/>
            <person name="Sheridan J."/>
            <person name="Sherpa N."/>
            <person name="Shi J."/>
            <person name="Smirnov S."/>
            <person name="Smith C."/>
            <person name="Sougnez C."/>
            <person name="Spencer B."/>
            <person name="Stalker J."/>
            <person name="Stange-thomann N."/>
            <person name="Stavropoulos S."/>
            <person name="Stetson K."/>
            <person name="Stone C."/>
            <person name="Stone S."/>
            <person name="Stubbs M."/>
            <person name="Talamas J."/>
            <person name="Tchuinga P."/>
            <person name="Tenzing P."/>
            <person name="Tesfaye S."/>
            <person name="Theodore J."/>
            <person name="Thoulutsang Y."/>
            <person name="Topham K."/>
            <person name="Towey S."/>
            <person name="Tsamla T."/>
            <person name="Tsomo N."/>
            <person name="Vallee D."/>
            <person name="Vassiliev H."/>
            <person name="Venkataraman V."/>
            <person name="Vinson J."/>
            <person name="Vo A."/>
            <person name="Wade C."/>
            <person name="Wang S."/>
            <person name="Wangchuk T."/>
            <person name="Wangdi T."/>
            <person name="Whittaker C."/>
            <person name="Wilkinson J."/>
            <person name="Wu Y."/>
            <person name="Wyman D."/>
            <person name="Yadav S."/>
            <person name="Yang S."/>
            <person name="Yang X."/>
            <person name="Yeager S."/>
            <person name="Yee E."/>
            <person name="Young G."/>
            <person name="Zainoun J."/>
            <person name="Zembeck L."/>
            <person name="Zimmer A."/>
            <person name="Zody M."/>
            <person name="Lander E."/>
        </authorList>
    </citation>
    <scope>NUCLEOTIDE SEQUENCE [LARGE SCALE GENOMIC DNA]</scope>
</reference>
<keyword evidence="6" id="KW-0256">Endoplasmic reticulum</keyword>
<dbReference type="Ensembl" id="ENSCSAVT00000011564.1">
    <property type="protein sequence ID" value="ENSCSAVP00000011431.1"/>
    <property type="gene ID" value="ENSCSAVG00000006693.1"/>
</dbReference>
<evidence type="ECO:0000256" key="2">
    <source>
        <dbReference type="ARBA" id="ARBA00022448"/>
    </source>
</evidence>
<dbReference type="InParanoid" id="H2Z1G9"/>
<evidence type="ECO:0000313" key="13">
    <source>
        <dbReference type="Proteomes" id="UP000007875"/>
    </source>
</evidence>
<dbReference type="GO" id="GO:0015031">
    <property type="term" value="P:protein transport"/>
    <property type="evidence" value="ECO:0007669"/>
    <property type="project" value="UniProtKB-KW"/>
</dbReference>
<dbReference type="GO" id="GO:0003400">
    <property type="term" value="P:regulation of COPII vesicle coating"/>
    <property type="evidence" value="ECO:0007669"/>
    <property type="project" value="TreeGrafter"/>
</dbReference>
<dbReference type="Proteomes" id="UP000007875">
    <property type="component" value="Unassembled WGS sequence"/>
</dbReference>
<dbReference type="eggNOG" id="KOG0771">
    <property type="taxonomic scope" value="Eukaryota"/>
</dbReference>
<evidence type="ECO:0000256" key="1">
    <source>
        <dbReference type="ARBA" id="ARBA00004389"/>
    </source>
</evidence>
<evidence type="ECO:0000256" key="5">
    <source>
        <dbReference type="ARBA" id="ARBA00022737"/>
    </source>
</evidence>
<dbReference type="GO" id="GO:0006888">
    <property type="term" value="P:endoplasmic reticulum to Golgi vesicle-mediated transport"/>
    <property type="evidence" value="ECO:0007669"/>
    <property type="project" value="TreeGrafter"/>
</dbReference>
<name>H2Z1G9_CIOSA</name>
<evidence type="ECO:0000256" key="11">
    <source>
        <dbReference type="SAM" id="Phobius"/>
    </source>
</evidence>
<dbReference type="AlphaFoldDB" id="H2Z1G9"/>
<comment type="subcellular location">
    <subcellularLocation>
        <location evidence="1">Endoplasmic reticulum membrane</location>
        <topology evidence="1">Single-pass membrane protein</topology>
    </subcellularLocation>
</comment>
<keyword evidence="9 11" id="KW-1133">Transmembrane helix</keyword>
<evidence type="ECO:0000256" key="8">
    <source>
        <dbReference type="ARBA" id="ARBA00022927"/>
    </source>
</evidence>
<accession>H2Z1G9</accession>
<dbReference type="GO" id="GO:0005085">
    <property type="term" value="F:guanyl-nucleotide exchange factor activity"/>
    <property type="evidence" value="ECO:0007669"/>
    <property type="project" value="InterPro"/>
</dbReference>
<reference evidence="12" key="3">
    <citation type="submission" date="2025-09" db="UniProtKB">
        <authorList>
            <consortium name="Ensembl"/>
        </authorList>
    </citation>
    <scope>IDENTIFICATION</scope>
</reference>
<dbReference type="InterPro" id="IPR036322">
    <property type="entry name" value="WD40_repeat_dom_sf"/>
</dbReference>
<keyword evidence="4 11" id="KW-0812">Transmembrane</keyword>
<evidence type="ECO:0000256" key="4">
    <source>
        <dbReference type="ARBA" id="ARBA00022692"/>
    </source>
</evidence>
<keyword evidence="8" id="KW-0653">Protein transport</keyword>
<keyword evidence="5" id="KW-0677">Repeat</keyword>
<dbReference type="PANTHER" id="PTHR23284:SF0">
    <property type="entry name" value="PROLACTIN REGULATORY ELEMENT-BINDING PROTEIN"/>
    <property type="match status" value="1"/>
</dbReference>
<dbReference type="InterPro" id="IPR015943">
    <property type="entry name" value="WD40/YVTN_repeat-like_dom_sf"/>
</dbReference>
<feature type="transmembrane region" description="Helical" evidence="11">
    <location>
        <begin position="98"/>
        <end position="120"/>
    </location>
</feature>
<keyword evidence="7" id="KW-0931">ER-Golgi transport</keyword>
<dbReference type="Gene3D" id="2.130.10.10">
    <property type="entry name" value="YVTN repeat-like/Quinoprotein amine dehydrogenase"/>
    <property type="match status" value="1"/>
</dbReference>
<keyword evidence="2" id="KW-0813">Transport</keyword>
<reference evidence="12" key="2">
    <citation type="submission" date="2025-08" db="UniProtKB">
        <authorList>
            <consortium name="Ensembl"/>
        </authorList>
    </citation>
    <scope>IDENTIFICATION</scope>
</reference>
<protein>
    <submittedName>
        <fullName evidence="12">Uncharacterized protein</fullName>
    </submittedName>
</protein>
<proteinExistence type="predicted"/>
<evidence type="ECO:0000256" key="3">
    <source>
        <dbReference type="ARBA" id="ARBA00022574"/>
    </source>
</evidence>
<sequence length="126" mass="13527">MEPAIVQNTGREAISALAISDDGVYVGIGFMDGSVGIYISFSLQCAKLVRNVHSIFVTSLSFVNDNEMSRVTMGNYDAAIVSVSADCTCQLTKLESRALFSVWLVILLCFIAIGATALYLDYAGLL</sequence>
<dbReference type="GeneTree" id="ENSGT00390000018031"/>
<keyword evidence="13" id="KW-1185">Reference proteome</keyword>
<organism evidence="12 13">
    <name type="scientific">Ciona savignyi</name>
    <name type="common">Pacific transparent sea squirt</name>
    <dbReference type="NCBI Taxonomy" id="51511"/>
    <lineage>
        <taxon>Eukaryota</taxon>
        <taxon>Metazoa</taxon>
        <taxon>Chordata</taxon>
        <taxon>Tunicata</taxon>
        <taxon>Ascidiacea</taxon>
        <taxon>Phlebobranchia</taxon>
        <taxon>Cionidae</taxon>
        <taxon>Ciona</taxon>
    </lineage>
</organism>
<evidence type="ECO:0000256" key="9">
    <source>
        <dbReference type="ARBA" id="ARBA00022989"/>
    </source>
</evidence>
<evidence type="ECO:0000256" key="6">
    <source>
        <dbReference type="ARBA" id="ARBA00022824"/>
    </source>
</evidence>
<evidence type="ECO:0000256" key="7">
    <source>
        <dbReference type="ARBA" id="ARBA00022892"/>
    </source>
</evidence>
<keyword evidence="3" id="KW-0853">WD repeat</keyword>
<dbReference type="GO" id="GO:0005789">
    <property type="term" value="C:endoplasmic reticulum membrane"/>
    <property type="evidence" value="ECO:0007669"/>
    <property type="project" value="UniProtKB-SubCell"/>
</dbReference>
<dbReference type="STRING" id="51511.ENSCSAVP00000011431"/>